<name>A0A1T4Y0Q5_9GAMM</name>
<dbReference type="SUPFAM" id="SSF53955">
    <property type="entry name" value="Lysozyme-like"/>
    <property type="match status" value="1"/>
</dbReference>
<comment type="similarity">
    <text evidence="1">Belongs to the transglycosylase Slt family.</text>
</comment>
<dbReference type="EMBL" id="FUYB01000030">
    <property type="protein sequence ID" value="SKA95417.1"/>
    <property type="molecule type" value="Genomic_DNA"/>
</dbReference>
<dbReference type="PANTHER" id="PTHR37423:SF2">
    <property type="entry name" value="MEMBRANE-BOUND LYTIC MUREIN TRANSGLYCOSYLASE C"/>
    <property type="match status" value="1"/>
</dbReference>
<dbReference type="Pfam" id="PF01464">
    <property type="entry name" value="SLT"/>
    <property type="match status" value="1"/>
</dbReference>
<accession>A0A1T4Y0Q5</accession>
<dbReference type="STRING" id="92487.SAMN02745130_03778"/>
<evidence type="ECO:0000313" key="3">
    <source>
        <dbReference type="EMBL" id="SKA95417.1"/>
    </source>
</evidence>
<dbReference type="PANTHER" id="PTHR37423">
    <property type="entry name" value="SOLUBLE LYTIC MUREIN TRANSGLYCOSYLASE-RELATED"/>
    <property type="match status" value="1"/>
</dbReference>
<dbReference type="OrthoDB" id="92254at2"/>
<sequence length="264" mass="29160">MDFFMTMMRARLAQLGWGLGWLLMLPLTWAGTIELPANTVVSHFCARLSAKDLDQRAQPYQTAIQKYAAEYQVSEAVIKAVIAIESCYNQQAESPKGAQGLMQLIPETAERFGVVDSMNSQQNIKGGTRYLAWLWKRFDGDLPKVLAAYNAGEGRVDQYQGIPPYRETQAYVRNVLFVHNKLVGMDATPKQPVLPDSIGLIQPAVVNSNTPPAILRPVGLAPLAPAPRRVVTVFQSPFKLTRPAKPGRAGLLANKARAPQLYKQ</sequence>
<dbReference type="AlphaFoldDB" id="A0A1T4Y0Q5"/>
<evidence type="ECO:0000259" key="2">
    <source>
        <dbReference type="Pfam" id="PF01464"/>
    </source>
</evidence>
<dbReference type="CDD" id="cd00254">
    <property type="entry name" value="LT-like"/>
    <property type="match status" value="1"/>
</dbReference>
<feature type="domain" description="Transglycosylase SLT" evidence="2">
    <location>
        <begin position="63"/>
        <end position="168"/>
    </location>
</feature>
<gene>
    <name evidence="3" type="ORF">SAMN02745130_03778</name>
</gene>
<evidence type="ECO:0000313" key="4">
    <source>
        <dbReference type="Proteomes" id="UP000190460"/>
    </source>
</evidence>
<dbReference type="InterPro" id="IPR023346">
    <property type="entry name" value="Lysozyme-like_dom_sf"/>
</dbReference>
<dbReference type="Proteomes" id="UP000190460">
    <property type="component" value="Unassembled WGS sequence"/>
</dbReference>
<organism evidence="3 4">
    <name type="scientific">Thiothrix eikelboomii</name>
    <dbReference type="NCBI Taxonomy" id="92487"/>
    <lineage>
        <taxon>Bacteria</taxon>
        <taxon>Pseudomonadati</taxon>
        <taxon>Pseudomonadota</taxon>
        <taxon>Gammaproteobacteria</taxon>
        <taxon>Thiotrichales</taxon>
        <taxon>Thiotrichaceae</taxon>
        <taxon>Thiothrix</taxon>
    </lineage>
</organism>
<dbReference type="Gene3D" id="1.10.530.10">
    <property type="match status" value="1"/>
</dbReference>
<reference evidence="3 4" key="1">
    <citation type="submission" date="2017-02" db="EMBL/GenBank/DDBJ databases">
        <authorList>
            <person name="Peterson S.W."/>
        </authorList>
    </citation>
    <scope>NUCLEOTIDE SEQUENCE [LARGE SCALE GENOMIC DNA]</scope>
    <source>
        <strain evidence="3 4">ATCC 49788</strain>
    </source>
</reference>
<dbReference type="InterPro" id="IPR008258">
    <property type="entry name" value="Transglycosylase_SLT_dom_1"/>
</dbReference>
<keyword evidence="4" id="KW-1185">Reference proteome</keyword>
<protein>
    <submittedName>
        <fullName evidence="3">Transglycosylase SLT domain-containing protein</fullName>
    </submittedName>
</protein>
<proteinExistence type="inferred from homology"/>
<evidence type="ECO:0000256" key="1">
    <source>
        <dbReference type="ARBA" id="ARBA00007734"/>
    </source>
</evidence>